<dbReference type="PROSITE" id="PS50294">
    <property type="entry name" value="WD_REPEATS_REGION"/>
    <property type="match status" value="1"/>
</dbReference>
<dbReference type="PROSITE" id="PS50082">
    <property type="entry name" value="WD_REPEATS_2"/>
    <property type="match status" value="2"/>
</dbReference>
<dbReference type="SUPFAM" id="SSF50978">
    <property type="entry name" value="WD40 repeat-like"/>
    <property type="match status" value="1"/>
</dbReference>
<dbReference type="InterPro" id="IPR036322">
    <property type="entry name" value="WD40_repeat_dom_sf"/>
</dbReference>
<reference evidence="5" key="1">
    <citation type="journal article" date="2020" name="Stud. Mycol.">
        <title>101 Dothideomycetes genomes: a test case for predicting lifestyles and emergence of pathogens.</title>
        <authorList>
            <person name="Haridas S."/>
            <person name="Albert R."/>
            <person name="Binder M."/>
            <person name="Bloem J."/>
            <person name="Labutti K."/>
            <person name="Salamov A."/>
            <person name="Andreopoulos B."/>
            <person name="Baker S."/>
            <person name="Barry K."/>
            <person name="Bills G."/>
            <person name="Bluhm B."/>
            <person name="Cannon C."/>
            <person name="Castanera R."/>
            <person name="Culley D."/>
            <person name="Daum C."/>
            <person name="Ezra D."/>
            <person name="Gonzalez J."/>
            <person name="Henrissat B."/>
            <person name="Kuo A."/>
            <person name="Liang C."/>
            <person name="Lipzen A."/>
            <person name="Lutzoni F."/>
            <person name="Magnuson J."/>
            <person name="Mondo S."/>
            <person name="Nolan M."/>
            <person name="Ohm R."/>
            <person name="Pangilinan J."/>
            <person name="Park H.-J."/>
            <person name="Ramirez L."/>
            <person name="Alfaro M."/>
            <person name="Sun H."/>
            <person name="Tritt A."/>
            <person name="Yoshinaga Y."/>
            <person name="Zwiers L.-H."/>
            <person name="Turgeon B."/>
            <person name="Goodwin S."/>
            <person name="Spatafora J."/>
            <person name="Crous P."/>
            <person name="Grigoriev I."/>
        </authorList>
    </citation>
    <scope>NUCLEOTIDE SEQUENCE</scope>
    <source>
        <strain evidence="5">CBS 480.64</strain>
    </source>
</reference>
<feature type="compositionally biased region" description="Basic residues" evidence="3">
    <location>
        <begin position="1"/>
        <end position="10"/>
    </location>
</feature>
<accession>A0A6A7BPU9</accession>
<dbReference type="EMBL" id="MU006050">
    <property type="protein sequence ID" value="KAF2857333.1"/>
    <property type="molecule type" value="Genomic_DNA"/>
</dbReference>
<dbReference type="Proteomes" id="UP000799421">
    <property type="component" value="Unassembled WGS sequence"/>
</dbReference>
<dbReference type="Pfam" id="PF00400">
    <property type="entry name" value="WD40"/>
    <property type="match status" value="1"/>
</dbReference>
<dbReference type="InterPro" id="IPR011659">
    <property type="entry name" value="WD40"/>
</dbReference>
<name>A0A6A7BPU9_9PEZI</name>
<dbReference type="SUPFAM" id="SSF52540">
    <property type="entry name" value="P-loop containing nucleoside triphosphate hydrolases"/>
    <property type="match status" value="1"/>
</dbReference>
<dbReference type="PROSITE" id="PS50837">
    <property type="entry name" value="NACHT"/>
    <property type="match status" value="1"/>
</dbReference>
<feature type="region of interest" description="Disordered" evidence="3">
    <location>
        <begin position="1"/>
        <end position="37"/>
    </location>
</feature>
<dbReference type="OrthoDB" id="674604at2759"/>
<evidence type="ECO:0000313" key="6">
    <source>
        <dbReference type="Proteomes" id="UP000799421"/>
    </source>
</evidence>
<keyword evidence="2" id="KW-0853">WD repeat</keyword>
<evidence type="ECO:0000256" key="2">
    <source>
        <dbReference type="PROSITE-ProRule" id="PRU00221"/>
    </source>
</evidence>
<feature type="repeat" description="WD" evidence="2">
    <location>
        <begin position="1214"/>
        <end position="1255"/>
    </location>
</feature>
<feature type="repeat" description="WD" evidence="2">
    <location>
        <begin position="1049"/>
        <end position="1090"/>
    </location>
</feature>
<protein>
    <recommendedName>
        <fullName evidence="4">NACHT domain-containing protein</fullName>
    </recommendedName>
</protein>
<dbReference type="Pfam" id="PF24883">
    <property type="entry name" value="NPHP3_N"/>
    <property type="match status" value="1"/>
</dbReference>
<dbReference type="InterPro" id="IPR027417">
    <property type="entry name" value="P-loop_NTPase"/>
</dbReference>
<keyword evidence="6" id="KW-1185">Reference proteome</keyword>
<dbReference type="Pfam" id="PF07676">
    <property type="entry name" value="PD40"/>
    <property type="match status" value="1"/>
</dbReference>
<sequence>MPWRSSRQKYHSSTAVQHSVGALLQPTMSKDPRDPHQLRGLALDKLNDREREEILRKLNENGHAIEDLTFLEDEAKKLEEVVTRVNGWGRAIRKTERILASIYRFRDSGASLGNMQSLYLGGVWACVNVLLVIAVEQKARREALIDALDTVTYTCSLLSIYHDWFCKLPPSNQAERLGNDLVELFAQVYRILANAMLAHSASAWKKFCNTVKNDFNLKGMQERCGELRHKVRDGVAMCDRESYDGWTRGLNNQLDQLETDLRNAVARVEGKLDSANLKLDLKGLKEAKGAVYDAQNSYCSQGTREALIWEITRWAEDPPKDKRIMWLSGMAGTGKTTLARTVAKVMDSGGEFLVASFFFNRAVGDLGKLSYIVPTMAKQLTGELRSVAESIASVLAKDSQACEKHVGIQFQKLLKTPLELASDADSRTPMFFVIDSLDECDNTDDIEVVLLHLAKLVEIPSIDLRVLITSRPDYAKHFNFPNSGYVHKVLDREQEHTIEGDIRVFFRETFEKIRARHDLDEDWPGDSAIETLVSNSQPLFIVAATACRMLKQGDPELQLEEMLEMNYDLFSGNGLGSMYLSILKQAERYAGGARGTTWVSSFQEIVKPLIVLRNGLSANALAELLGRPVRKVKQVLNPLHSVIHLPADNIEPITTYHLSFREFLINLDGEDQAKFGVDVKTTHGVLFGKCLELLDAGFEQRVMGDLANAVERGMCGPACPGAYVDQRQVEHYISKAEEYAARYWISHLVGSHPGWKDFQRADAFLQKHFLHWIETVCWLRIVDEAFVNIKNLRAAFEASHHKPDMTRVVETEPLDDFLNDAIRWMSRFRDIIAISPLQAYFAALAYAPYKSLVRTRFKHVIAKCLEVVPQKTDDWSAELQTLRSDQSLLGTAVSPDGKTIAARTKTGDIVIWNTETNTHQFLKTSRNDYIRFLPNNDELVSIRSSGIDLCNVKTRTIRSLFEVGVEDRSLIKRLAISPNLQTIVIFDQHVGIFSLYDVRTKMKITCKSGKTDLKCKPEFPPDSEVVAVSLKDQSVGLWWTKTGAEKARFTGHSSSVKALSFAKHGRLLVSVSRDGTVYVWATSTESLERRLKFSFSDFLGFSFSPEGEILAGVSEDWKVHLLDLHTEEENILLGIQISSTNIRVTSNGTQVVTTAGSSLKIWDTKLAMQRQAPLELGHLRHLVIHPDQYKVALASRQNPLQWFDMRENEFRSIFNDHAENFDAMALSNDGKLLATISSNGPVQLWGAETGRLSARSPKDFDQPISLDFPQGETRQLCITTREGSSLWDLQTGEVSSINCRRKLRGPITILPNGETALLPMRGGVTEFYDIKTGDCIFESKPLAICGQWLGQNSRKYKEYIRDTLYTFSPDGQTVAIASRKEGSKQYAVKVLDAKCDQLLSVMVGALNIRGIRHLPDGRISVSAYWPDIVWCWKAHEGVPELEPQWPDGQPATLTALPTLVQEDDVRPDQPTAQYFEVQSPEGSPENLRRSLSSCLPDIDKKIGWITFGGCKIMPLPPGETLLKSSVRETSLAMSFSSGDLIALKFTNDWLSKITESRMHCSCIVNTCRSLREALHADEDLSRLYHSGKFLELRNGRIRISNTEESEDDTDIIDENKRGVEWALRS</sequence>
<dbReference type="InterPro" id="IPR007111">
    <property type="entry name" value="NACHT_NTPase"/>
</dbReference>
<keyword evidence="1" id="KW-0677">Repeat</keyword>
<dbReference type="InterPro" id="IPR011044">
    <property type="entry name" value="Quino_amine_DH_bsu"/>
</dbReference>
<evidence type="ECO:0000256" key="3">
    <source>
        <dbReference type="SAM" id="MobiDB-lite"/>
    </source>
</evidence>
<dbReference type="InterPro" id="IPR056884">
    <property type="entry name" value="NPHP3-like_N"/>
</dbReference>
<dbReference type="SMART" id="SM00320">
    <property type="entry name" value="WD40"/>
    <property type="match status" value="5"/>
</dbReference>
<dbReference type="InterPro" id="IPR001680">
    <property type="entry name" value="WD40_rpt"/>
</dbReference>
<evidence type="ECO:0000256" key="1">
    <source>
        <dbReference type="ARBA" id="ARBA00022737"/>
    </source>
</evidence>
<dbReference type="InterPro" id="IPR015943">
    <property type="entry name" value="WD40/YVTN_repeat-like_dom_sf"/>
</dbReference>
<dbReference type="SUPFAM" id="SSF82171">
    <property type="entry name" value="DPP6 N-terminal domain-like"/>
    <property type="match status" value="1"/>
</dbReference>
<organism evidence="5 6">
    <name type="scientific">Piedraia hortae CBS 480.64</name>
    <dbReference type="NCBI Taxonomy" id="1314780"/>
    <lineage>
        <taxon>Eukaryota</taxon>
        <taxon>Fungi</taxon>
        <taxon>Dikarya</taxon>
        <taxon>Ascomycota</taxon>
        <taxon>Pezizomycotina</taxon>
        <taxon>Dothideomycetes</taxon>
        <taxon>Dothideomycetidae</taxon>
        <taxon>Capnodiales</taxon>
        <taxon>Piedraiaceae</taxon>
        <taxon>Piedraia</taxon>
    </lineage>
</organism>
<dbReference type="PANTHER" id="PTHR10039:SF17">
    <property type="entry name" value="FUNGAL STAND N-TERMINAL GOODBYE DOMAIN-CONTAINING PROTEIN-RELATED"/>
    <property type="match status" value="1"/>
</dbReference>
<evidence type="ECO:0000313" key="5">
    <source>
        <dbReference type="EMBL" id="KAF2857333.1"/>
    </source>
</evidence>
<dbReference type="Gene3D" id="3.40.50.300">
    <property type="entry name" value="P-loop containing nucleotide triphosphate hydrolases"/>
    <property type="match status" value="1"/>
</dbReference>
<gene>
    <name evidence="5" type="ORF">K470DRAFT_238625</name>
</gene>
<proteinExistence type="predicted"/>
<evidence type="ECO:0000259" key="4">
    <source>
        <dbReference type="PROSITE" id="PS50837"/>
    </source>
</evidence>
<dbReference type="PANTHER" id="PTHR10039">
    <property type="entry name" value="AMELOGENIN"/>
    <property type="match status" value="1"/>
</dbReference>
<dbReference type="SUPFAM" id="SSF50969">
    <property type="entry name" value="YVTN repeat-like/Quinoprotein amine dehydrogenase"/>
    <property type="match status" value="1"/>
</dbReference>
<feature type="domain" description="NACHT" evidence="4">
    <location>
        <begin position="323"/>
        <end position="473"/>
    </location>
</feature>
<dbReference type="Gene3D" id="2.130.10.10">
    <property type="entry name" value="YVTN repeat-like/Quinoprotein amine dehydrogenase"/>
    <property type="match status" value="3"/>
</dbReference>